<dbReference type="InterPro" id="IPR036812">
    <property type="entry name" value="NAD(P)_OxRdtase_dom_sf"/>
</dbReference>
<dbReference type="Pfam" id="PF00248">
    <property type="entry name" value="Aldo_ket_red"/>
    <property type="match status" value="1"/>
</dbReference>
<proteinExistence type="predicted"/>
<protein>
    <submittedName>
        <fullName evidence="2">Aldo/keto reductase</fullName>
    </submittedName>
</protein>
<dbReference type="OrthoDB" id="686384at2759"/>
<dbReference type="SUPFAM" id="SSF51430">
    <property type="entry name" value="NAD(P)-linked oxidoreductase"/>
    <property type="match status" value="1"/>
</dbReference>
<evidence type="ECO:0000313" key="3">
    <source>
        <dbReference type="Proteomes" id="UP000297245"/>
    </source>
</evidence>
<organism evidence="2 3">
    <name type="scientific">Dendrothele bispora (strain CBS 962.96)</name>
    <dbReference type="NCBI Taxonomy" id="1314807"/>
    <lineage>
        <taxon>Eukaryota</taxon>
        <taxon>Fungi</taxon>
        <taxon>Dikarya</taxon>
        <taxon>Basidiomycota</taxon>
        <taxon>Agaricomycotina</taxon>
        <taxon>Agaricomycetes</taxon>
        <taxon>Agaricomycetidae</taxon>
        <taxon>Agaricales</taxon>
        <taxon>Agaricales incertae sedis</taxon>
        <taxon>Dendrothele</taxon>
    </lineage>
</organism>
<feature type="non-terminal residue" evidence="2">
    <location>
        <position position="1"/>
    </location>
</feature>
<keyword evidence="3" id="KW-1185">Reference proteome</keyword>
<dbReference type="PANTHER" id="PTHR43147:SF2">
    <property type="entry name" value="NADP-DEPENDENT OXIDOREDUCTASE DOMAIN-CONTAINING PROTEIN"/>
    <property type="match status" value="1"/>
</dbReference>
<name>A0A4V4HFF5_DENBC</name>
<feature type="domain" description="NADP-dependent oxidoreductase" evidence="1">
    <location>
        <begin position="3"/>
        <end position="318"/>
    </location>
</feature>
<sequence>PKLLNGLWQMSSSAWGSASHLEQRTAFVKLIESGLVAADMADHYGDAELVWGVLRNCLEPKIGDRVIAISKWCIFRPLDVPVTSEFVLSKVKERCRRLRGRVELLQFHWYNYSDKAYLSIILELVKITQSHPHLVSNIGLCNFDSEHTEEVAKYLLEVIGEVGIVSNQVQFSLIDARPTIKMLEVCNKYDIKLLTYGSFLGGFISEKWLGRKSPDIYSEVESLTPSQRKYFDMIMKWGTWTEFQALLHTLQSIAIKHTSQSNSGRPLTLTNVAIRWVLDHREVGSVIVGTRLGVSNHVHENSGVFGFELDAEDRCQLKEWTSGERVRRVFGLVGDCGSEYKY</sequence>
<dbReference type="PANTHER" id="PTHR43147">
    <property type="entry name" value="PROTEIN TAS"/>
    <property type="match status" value="1"/>
</dbReference>
<dbReference type="Proteomes" id="UP000297245">
    <property type="component" value="Unassembled WGS sequence"/>
</dbReference>
<dbReference type="Gene3D" id="3.20.20.100">
    <property type="entry name" value="NADP-dependent oxidoreductase domain"/>
    <property type="match status" value="1"/>
</dbReference>
<dbReference type="AlphaFoldDB" id="A0A4V4HFF5"/>
<evidence type="ECO:0000259" key="1">
    <source>
        <dbReference type="Pfam" id="PF00248"/>
    </source>
</evidence>
<gene>
    <name evidence="2" type="ORF">K435DRAFT_667884</name>
</gene>
<accession>A0A4V4HFF5</accession>
<reference evidence="2 3" key="1">
    <citation type="journal article" date="2019" name="Nat. Ecol. Evol.">
        <title>Megaphylogeny resolves global patterns of mushroom evolution.</title>
        <authorList>
            <person name="Varga T."/>
            <person name="Krizsan K."/>
            <person name="Foldi C."/>
            <person name="Dima B."/>
            <person name="Sanchez-Garcia M."/>
            <person name="Sanchez-Ramirez S."/>
            <person name="Szollosi G.J."/>
            <person name="Szarkandi J.G."/>
            <person name="Papp V."/>
            <person name="Albert L."/>
            <person name="Andreopoulos W."/>
            <person name="Angelini C."/>
            <person name="Antonin V."/>
            <person name="Barry K.W."/>
            <person name="Bougher N.L."/>
            <person name="Buchanan P."/>
            <person name="Buyck B."/>
            <person name="Bense V."/>
            <person name="Catcheside P."/>
            <person name="Chovatia M."/>
            <person name="Cooper J."/>
            <person name="Damon W."/>
            <person name="Desjardin D."/>
            <person name="Finy P."/>
            <person name="Geml J."/>
            <person name="Haridas S."/>
            <person name="Hughes K."/>
            <person name="Justo A."/>
            <person name="Karasinski D."/>
            <person name="Kautmanova I."/>
            <person name="Kiss B."/>
            <person name="Kocsube S."/>
            <person name="Kotiranta H."/>
            <person name="LaButti K.M."/>
            <person name="Lechner B.E."/>
            <person name="Liimatainen K."/>
            <person name="Lipzen A."/>
            <person name="Lukacs Z."/>
            <person name="Mihaltcheva S."/>
            <person name="Morgado L.N."/>
            <person name="Niskanen T."/>
            <person name="Noordeloos M.E."/>
            <person name="Ohm R.A."/>
            <person name="Ortiz-Santana B."/>
            <person name="Ovrebo C."/>
            <person name="Racz N."/>
            <person name="Riley R."/>
            <person name="Savchenko A."/>
            <person name="Shiryaev A."/>
            <person name="Soop K."/>
            <person name="Spirin V."/>
            <person name="Szebenyi C."/>
            <person name="Tomsovsky M."/>
            <person name="Tulloss R.E."/>
            <person name="Uehling J."/>
            <person name="Grigoriev I.V."/>
            <person name="Vagvolgyi C."/>
            <person name="Papp T."/>
            <person name="Martin F.M."/>
            <person name="Miettinen O."/>
            <person name="Hibbett D.S."/>
            <person name="Nagy L.G."/>
        </authorList>
    </citation>
    <scope>NUCLEOTIDE SEQUENCE [LARGE SCALE GENOMIC DNA]</scope>
    <source>
        <strain evidence="2 3">CBS 962.96</strain>
    </source>
</reference>
<dbReference type="EMBL" id="ML179217">
    <property type="protein sequence ID" value="THU94715.1"/>
    <property type="molecule type" value="Genomic_DNA"/>
</dbReference>
<evidence type="ECO:0000313" key="2">
    <source>
        <dbReference type="EMBL" id="THU94715.1"/>
    </source>
</evidence>
<dbReference type="InterPro" id="IPR023210">
    <property type="entry name" value="NADP_OxRdtase_dom"/>
</dbReference>